<comment type="caution">
    <text evidence="3">The sequence shown here is derived from an EMBL/GenBank/DDBJ whole genome shotgun (WGS) entry which is preliminary data.</text>
</comment>
<proteinExistence type="predicted"/>
<keyword evidence="1" id="KW-0732">Signal</keyword>
<dbReference type="PROSITE" id="PS51257">
    <property type="entry name" value="PROKAR_LIPOPROTEIN"/>
    <property type="match status" value="1"/>
</dbReference>
<dbReference type="RefSeq" id="WP_059036738.1">
    <property type="nucleotide sequence ID" value="NZ_JAADZU010000043.1"/>
</dbReference>
<dbReference type="Pfam" id="PF00497">
    <property type="entry name" value="SBP_bac_3"/>
    <property type="match status" value="1"/>
</dbReference>
<evidence type="ECO:0000313" key="3">
    <source>
        <dbReference type="EMBL" id="NDK90632.1"/>
    </source>
</evidence>
<dbReference type="PANTHER" id="PTHR35936">
    <property type="entry name" value="MEMBRANE-BOUND LYTIC MUREIN TRANSGLYCOSYLASE F"/>
    <property type="match status" value="1"/>
</dbReference>
<evidence type="ECO:0000313" key="4">
    <source>
        <dbReference type="Proteomes" id="UP000466307"/>
    </source>
</evidence>
<dbReference type="InterPro" id="IPR001638">
    <property type="entry name" value="Solute-binding_3/MltF_N"/>
</dbReference>
<name>A0A7K3LQV0_9ACTN</name>
<reference evidence="3 4" key="1">
    <citation type="submission" date="2020-01" db="EMBL/GenBank/DDBJ databases">
        <title>Investigation of new actinobacteria for the biodesulphurisation of diesel fuel.</title>
        <authorList>
            <person name="Athi Narayanan S.M."/>
        </authorList>
    </citation>
    <scope>NUCLEOTIDE SEQUENCE [LARGE SCALE GENOMIC DNA]</scope>
    <source>
        <strain evidence="3 4">213E</strain>
    </source>
</reference>
<accession>A0A7K3LQV0</accession>
<keyword evidence="4" id="KW-1185">Reference proteome</keyword>
<dbReference type="AlphaFoldDB" id="A0A7K3LQV0"/>
<organism evidence="3 4">
    <name type="scientific">Gordonia desulfuricans</name>
    <dbReference type="NCBI Taxonomy" id="89051"/>
    <lineage>
        <taxon>Bacteria</taxon>
        <taxon>Bacillati</taxon>
        <taxon>Actinomycetota</taxon>
        <taxon>Actinomycetes</taxon>
        <taxon>Mycobacteriales</taxon>
        <taxon>Gordoniaceae</taxon>
        <taxon>Gordonia</taxon>
    </lineage>
</organism>
<dbReference type="EMBL" id="JAADZU010000043">
    <property type="protein sequence ID" value="NDK90632.1"/>
    <property type="molecule type" value="Genomic_DNA"/>
</dbReference>
<feature type="domain" description="Solute-binding protein family 3/N-terminal" evidence="2">
    <location>
        <begin position="72"/>
        <end position="296"/>
    </location>
</feature>
<evidence type="ECO:0000259" key="2">
    <source>
        <dbReference type="SMART" id="SM00062"/>
    </source>
</evidence>
<protein>
    <submittedName>
        <fullName evidence="3">Transporter substrate-binding domain-containing protein</fullName>
    </submittedName>
</protein>
<dbReference type="Proteomes" id="UP000466307">
    <property type="component" value="Unassembled WGS sequence"/>
</dbReference>
<gene>
    <name evidence="3" type="ORF">GYA93_13735</name>
</gene>
<dbReference type="SMART" id="SM00062">
    <property type="entry name" value="PBPb"/>
    <property type="match status" value="1"/>
</dbReference>
<sequence>MKTSRRALPRLGVGRLLATVGALIMLAGCSDSPAPTTAADGSSGASSTTPSAVAEVASIAANVPAGIAERGTLIVGADVGYEPYAFVADGEITGFDVDLITDVARVLGVTAEIREAPFAGLFTAVADGRYDTAIPALTDTVAREKIVDFVTYYSAGNQWARVPGTDIEPGDACGRTVAVKKDTYQDTVEVAARSKVCVAAGKKPIIKARFDTQDQVVDAVLTGRAAALSADAPVTTASVAASGGRLQTIAGVFASAPYGFPVAKGSTLVVAIQQAVQHLIDTGRYAEIAQKWDLGAGMVPGAIINGAVN</sequence>
<evidence type="ECO:0000256" key="1">
    <source>
        <dbReference type="ARBA" id="ARBA00022729"/>
    </source>
</evidence>
<dbReference type="SUPFAM" id="SSF53850">
    <property type="entry name" value="Periplasmic binding protein-like II"/>
    <property type="match status" value="1"/>
</dbReference>
<dbReference type="Gene3D" id="3.40.190.10">
    <property type="entry name" value="Periplasmic binding protein-like II"/>
    <property type="match status" value="2"/>
</dbReference>
<dbReference type="PANTHER" id="PTHR35936:SF19">
    <property type="entry name" value="AMINO-ACID-BINDING PROTEIN YXEM-RELATED"/>
    <property type="match status" value="1"/>
</dbReference>